<dbReference type="Proteomes" id="UP000076842">
    <property type="component" value="Unassembled WGS sequence"/>
</dbReference>
<dbReference type="InParanoid" id="A0A165HZI3"/>
<accession>A0A165HZI3</accession>
<reference evidence="2 3" key="1">
    <citation type="journal article" date="2016" name="Mol. Biol. Evol.">
        <title>Comparative Genomics of Early-Diverging Mushroom-Forming Fungi Provides Insights into the Origins of Lignocellulose Decay Capabilities.</title>
        <authorList>
            <person name="Nagy L.G."/>
            <person name="Riley R."/>
            <person name="Tritt A."/>
            <person name="Adam C."/>
            <person name="Daum C."/>
            <person name="Floudas D."/>
            <person name="Sun H."/>
            <person name="Yadav J.S."/>
            <person name="Pangilinan J."/>
            <person name="Larsson K.H."/>
            <person name="Matsuura K."/>
            <person name="Barry K."/>
            <person name="Labutti K."/>
            <person name="Kuo R."/>
            <person name="Ohm R.A."/>
            <person name="Bhattacharya S.S."/>
            <person name="Shirouzu T."/>
            <person name="Yoshinaga Y."/>
            <person name="Martin F.M."/>
            <person name="Grigoriev I.V."/>
            <person name="Hibbett D.S."/>
        </authorList>
    </citation>
    <scope>NUCLEOTIDE SEQUENCE [LARGE SCALE GENOMIC DNA]</scope>
    <source>
        <strain evidence="2 3">HHB12733</strain>
    </source>
</reference>
<dbReference type="Gene3D" id="3.40.50.720">
    <property type="entry name" value="NAD(P)-binding Rossmann-like Domain"/>
    <property type="match status" value="1"/>
</dbReference>
<gene>
    <name evidence="2" type="ORF">CALCODRAFT_492929</name>
</gene>
<sequence>MRASRDTVPLLVWSSLNNATKLSNGKCRKVKQWDEKAAVDDYIPEAQQPSVILIPGGFAENLQKFDSLHPNPPDPKKFLLSRPVLRRTVTHTYTYIGEDYGPCVAAVIDHSEKWM</sequence>
<dbReference type="EMBL" id="KV423935">
    <property type="protein sequence ID" value="KZT59947.1"/>
    <property type="molecule type" value="Genomic_DNA"/>
</dbReference>
<dbReference type="SUPFAM" id="SSF51735">
    <property type="entry name" value="NAD(P)-binding Rossmann-fold domains"/>
    <property type="match status" value="1"/>
</dbReference>
<evidence type="ECO:0000313" key="3">
    <source>
        <dbReference type="Proteomes" id="UP000076842"/>
    </source>
</evidence>
<proteinExistence type="predicted"/>
<dbReference type="OrthoDB" id="300709at2759"/>
<organism evidence="2 3">
    <name type="scientific">Calocera cornea HHB12733</name>
    <dbReference type="NCBI Taxonomy" id="1353952"/>
    <lineage>
        <taxon>Eukaryota</taxon>
        <taxon>Fungi</taxon>
        <taxon>Dikarya</taxon>
        <taxon>Basidiomycota</taxon>
        <taxon>Agaricomycotina</taxon>
        <taxon>Dacrymycetes</taxon>
        <taxon>Dacrymycetales</taxon>
        <taxon>Dacrymycetaceae</taxon>
        <taxon>Calocera</taxon>
    </lineage>
</organism>
<evidence type="ECO:0000259" key="1">
    <source>
        <dbReference type="Pfam" id="PF05368"/>
    </source>
</evidence>
<dbReference type="Pfam" id="PF05368">
    <property type="entry name" value="NmrA"/>
    <property type="match status" value="1"/>
</dbReference>
<protein>
    <recommendedName>
        <fullName evidence="1">NmrA-like domain-containing protein</fullName>
    </recommendedName>
</protein>
<dbReference type="InterPro" id="IPR008030">
    <property type="entry name" value="NmrA-like"/>
</dbReference>
<feature type="domain" description="NmrA-like" evidence="1">
    <location>
        <begin position="8"/>
        <end position="114"/>
    </location>
</feature>
<dbReference type="InterPro" id="IPR036291">
    <property type="entry name" value="NAD(P)-bd_dom_sf"/>
</dbReference>
<dbReference type="Gene3D" id="3.90.25.10">
    <property type="entry name" value="UDP-galactose 4-epimerase, domain 1"/>
    <property type="match status" value="1"/>
</dbReference>
<name>A0A165HZI3_9BASI</name>
<dbReference type="AlphaFoldDB" id="A0A165HZI3"/>
<evidence type="ECO:0000313" key="2">
    <source>
        <dbReference type="EMBL" id="KZT59947.1"/>
    </source>
</evidence>
<keyword evidence="3" id="KW-1185">Reference proteome</keyword>